<dbReference type="SUPFAM" id="SSF54534">
    <property type="entry name" value="FKBP-like"/>
    <property type="match status" value="1"/>
</dbReference>
<evidence type="ECO:0000256" key="3">
    <source>
        <dbReference type="ARBA" id="ARBA00013194"/>
    </source>
</evidence>
<dbReference type="GO" id="GO:0016853">
    <property type="term" value="F:isomerase activity"/>
    <property type="evidence" value="ECO:0007669"/>
    <property type="project" value="UniProtKB-KW"/>
</dbReference>
<dbReference type="PROSITE" id="PS50072">
    <property type="entry name" value="CSA_PPIASE_2"/>
    <property type="match status" value="1"/>
</dbReference>
<dbReference type="PRINTS" id="PR00153">
    <property type="entry name" value="CSAPPISMRASE"/>
</dbReference>
<accession>A0ABR7JG05</accession>
<dbReference type="Proteomes" id="UP000621670">
    <property type="component" value="Unassembled WGS sequence"/>
</dbReference>
<evidence type="ECO:0000259" key="8">
    <source>
        <dbReference type="PROSITE" id="PS50059"/>
    </source>
</evidence>
<feature type="domain" description="PPIase cyclophilin-type" evidence="9">
    <location>
        <begin position="71"/>
        <end position="201"/>
    </location>
</feature>
<dbReference type="EC" id="5.2.1.8" evidence="3 6"/>
<feature type="signal peptide" evidence="7">
    <location>
        <begin position="1"/>
        <end position="20"/>
    </location>
</feature>
<evidence type="ECO:0000259" key="9">
    <source>
        <dbReference type="PROSITE" id="PS50072"/>
    </source>
</evidence>
<dbReference type="PANTHER" id="PTHR45625">
    <property type="entry name" value="PEPTIDYL-PROLYL CIS-TRANS ISOMERASE-RELATED"/>
    <property type="match status" value="1"/>
</dbReference>
<feature type="chain" id="PRO_5045164417" description="peptidylprolyl isomerase" evidence="7">
    <location>
        <begin position="21"/>
        <end position="416"/>
    </location>
</feature>
<dbReference type="Pfam" id="PF00254">
    <property type="entry name" value="FKBP_C"/>
    <property type="match status" value="1"/>
</dbReference>
<dbReference type="InterPro" id="IPR001179">
    <property type="entry name" value="PPIase_FKBP_dom"/>
</dbReference>
<dbReference type="Pfam" id="PF00160">
    <property type="entry name" value="Pro_isomerase"/>
    <property type="match status" value="1"/>
</dbReference>
<keyword evidence="4 6" id="KW-0697">Rotamase</keyword>
<dbReference type="InterPro" id="IPR002130">
    <property type="entry name" value="Cyclophilin-type_PPIase_dom"/>
</dbReference>
<keyword evidence="7" id="KW-0732">Signal</keyword>
<dbReference type="InterPro" id="IPR046357">
    <property type="entry name" value="PPIase_dom_sf"/>
</dbReference>
<evidence type="ECO:0000313" key="11">
    <source>
        <dbReference type="Proteomes" id="UP000621670"/>
    </source>
</evidence>
<evidence type="ECO:0000256" key="6">
    <source>
        <dbReference type="PROSITE-ProRule" id="PRU00277"/>
    </source>
</evidence>
<comment type="caution">
    <text evidence="10">The sequence shown here is derived from an EMBL/GenBank/DDBJ whole genome shotgun (WGS) entry which is preliminary data.</text>
</comment>
<dbReference type="Gene3D" id="2.40.100.10">
    <property type="entry name" value="Cyclophilin-like"/>
    <property type="match status" value="1"/>
</dbReference>
<feature type="domain" description="PPIase FKBP-type" evidence="8">
    <location>
        <begin position="309"/>
        <end position="415"/>
    </location>
</feature>
<evidence type="ECO:0000256" key="1">
    <source>
        <dbReference type="ARBA" id="ARBA00000971"/>
    </source>
</evidence>
<dbReference type="CDD" id="cd00317">
    <property type="entry name" value="cyclophilin"/>
    <property type="match status" value="1"/>
</dbReference>
<evidence type="ECO:0000256" key="2">
    <source>
        <dbReference type="ARBA" id="ARBA00007365"/>
    </source>
</evidence>
<reference evidence="10 11" key="1">
    <citation type="submission" date="2020-08" db="EMBL/GenBank/DDBJ databases">
        <title>Description of novel Flavobacterium F-400 isolate.</title>
        <authorList>
            <person name="Saticioglu I."/>
            <person name="Duman M."/>
            <person name="Altun S."/>
        </authorList>
    </citation>
    <scope>NUCLEOTIDE SEQUENCE [LARGE SCALE GENOMIC DNA]</scope>
    <source>
        <strain evidence="10 11">F-400</strain>
    </source>
</reference>
<gene>
    <name evidence="10" type="ORF">H8R26_08375</name>
</gene>
<dbReference type="InterPro" id="IPR029000">
    <property type="entry name" value="Cyclophilin-like_dom_sf"/>
</dbReference>
<evidence type="ECO:0000313" key="10">
    <source>
        <dbReference type="EMBL" id="MBC5863435.1"/>
    </source>
</evidence>
<dbReference type="RefSeq" id="WP_166136941.1">
    <property type="nucleotide sequence ID" value="NZ_JAAOBY010000005.1"/>
</dbReference>
<name>A0ABR7JG05_9FLAO</name>
<comment type="catalytic activity">
    <reaction evidence="1 6">
        <text>[protein]-peptidylproline (omega=180) = [protein]-peptidylproline (omega=0)</text>
        <dbReference type="Rhea" id="RHEA:16237"/>
        <dbReference type="Rhea" id="RHEA-COMP:10747"/>
        <dbReference type="Rhea" id="RHEA-COMP:10748"/>
        <dbReference type="ChEBI" id="CHEBI:83833"/>
        <dbReference type="ChEBI" id="CHEBI:83834"/>
        <dbReference type="EC" id="5.2.1.8"/>
    </reaction>
</comment>
<evidence type="ECO:0000256" key="7">
    <source>
        <dbReference type="SAM" id="SignalP"/>
    </source>
</evidence>
<proteinExistence type="inferred from homology"/>
<evidence type="ECO:0000256" key="5">
    <source>
        <dbReference type="ARBA" id="ARBA00023235"/>
    </source>
</evidence>
<dbReference type="InterPro" id="IPR044666">
    <property type="entry name" value="Cyclophilin_A-like"/>
</dbReference>
<dbReference type="EMBL" id="JACRUM010000004">
    <property type="protein sequence ID" value="MBC5863435.1"/>
    <property type="molecule type" value="Genomic_DNA"/>
</dbReference>
<organism evidence="10 11">
    <name type="scientific">Flavobacterium turcicum</name>
    <dbReference type="NCBI Taxonomy" id="2764718"/>
    <lineage>
        <taxon>Bacteria</taxon>
        <taxon>Pseudomonadati</taxon>
        <taxon>Bacteroidota</taxon>
        <taxon>Flavobacteriia</taxon>
        <taxon>Flavobacteriales</taxon>
        <taxon>Flavobacteriaceae</taxon>
        <taxon>Flavobacterium</taxon>
    </lineage>
</organism>
<dbReference type="PROSITE" id="PS00170">
    <property type="entry name" value="CSA_PPIASE_1"/>
    <property type="match status" value="1"/>
</dbReference>
<comment type="similarity">
    <text evidence="2">Belongs to the cyclophilin-type PPIase family.</text>
</comment>
<keyword evidence="11" id="KW-1185">Reference proteome</keyword>
<sequence>MKIKLLLVFLFGIVSLQAQSVKKPVPAKKPATTTAAKAKVTPKVAAKPVAKAAVKPAITDAIYATIATNKGDIVLELAFKKAPVTVANFIALAEGKHPYVTVESLKGKPFYDGLKFHRVINDFMIQGGDPSGNGSGGPGYSFKDEITDLKHNKAGTLSMANSGPATNGSQFFITHKDTPWLDGKHTVFGYVTEGMPIVNAIVGNDVITKVTITRKGPLAEKFDAPKVFSDYFKNKAEDQKKQDAANAEAKAKQMAFLEQSKKAYNEKYGAVIGNKKSYFANLKTTATTTPSGLMYVITEKGTGVKPAAGTTFYFHYAGFFEDGNLFDSSMEEVNKTFGKYDANRAAQNGYRPFPFEAGKKDGMIPGFIEGLENMGFGDKAVVFIPSNLAYGERGAGGVIPPNTMLIFELEMREKQE</sequence>
<dbReference type="PANTHER" id="PTHR45625:SF4">
    <property type="entry name" value="PEPTIDYLPROLYL ISOMERASE DOMAIN AND WD REPEAT-CONTAINING PROTEIN 1"/>
    <property type="match status" value="1"/>
</dbReference>
<dbReference type="PROSITE" id="PS50059">
    <property type="entry name" value="FKBP_PPIASE"/>
    <property type="match status" value="1"/>
</dbReference>
<protein>
    <recommendedName>
        <fullName evidence="3 6">peptidylprolyl isomerase</fullName>
        <ecNumber evidence="3 6">5.2.1.8</ecNumber>
    </recommendedName>
</protein>
<dbReference type="SUPFAM" id="SSF50891">
    <property type="entry name" value="Cyclophilin-like"/>
    <property type="match status" value="1"/>
</dbReference>
<dbReference type="InterPro" id="IPR020892">
    <property type="entry name" value="Cyclophilin-type_PPIase_CS"/>
</dbReference>
<dbReference type="Gene3D" id="3.10.50.40">
    <property type="match status" value="1"/>
</dbReference>
<evidence type="ECO:0000256" key="4">
    <source>
        <dbReference type="ARBA" id="ARBA00023110"/>
    </source>
</evidence>
<keyword evidence="5 6" id="KW-0413">Isomerase</keyword>